<dbReference type="PANTHER" id="PTHR21021:SF15">
    <property type="entry name" value="FREE METHIONINE-R-SULFOXIDE REDUCTASE"/>
    <property type="match status" value="1"/>
</dbReference>
<keyword evidence="4" id="KW-1185">Reference proteome</keyword>
<dbReference type="PROSITE" id="PS01320">
    <property type="entry name" value="UPF0067"/>
    <property type="match status" value="1"/>
</dbReference>
<dbReference type="FunFam" id="3.30.450.40:FF:000008">
    <property type="entry name" value="GAF domain-containing proteins"/>
    <property type="match status" value="1"/>
</dbReference>
<sequence length="180" mass="19783">MVHADASKFAANITKKETYTQVLEQAETLFDGQRNWLLILVFSNLANAASLIWHAQKSMSYPSNQNNWAGFYVVDPVNEKQLILGPFMGKVACQTIAFGQGVCGKAAQAKETIVVPDVNSFPGHIACDRDTNSEIVVPILLKDKVIGVIDCDSAVANTFDSEDRKYLEKLADLLSLACNW</sequence>
<dbReference type="EMBL" id="ML121542">
    <property type="protein sequence ID" value="RPB24278.1"/>
    <property type="molecule type" value="Genomic_DNA"/>
</dbReference>
<organism evidence="3 4">
    <name type="scientific">Terfezia boudieri ATCC MYA-4762</name>
    <dbReference type="NCBI Taxonomy" id="1051890"/>
    <lineage>
        <taxon>Eukaryota</taxon>
        <taxon>Fungi</taxon>
        <taxon>Dikarya</taxon>
        <taxon>Ascomycota</taxon>
        <taxon>Pezizomycotina</taxon>
        <taxon>Pezizomycetes</taxon>
        <taxon>Pezizales</taxon>
        <taxon>Pezizaceae</taxon>
        <taxon>Terfezia</taxon>
    </lineage>
</organism>
<dbReference type="SMART" id="SM00065">
    <property type="entry name" value="GAF"/>
    <property type="match status" value="1"/>
</dbReference>
<gene>
    <name evidence="3" type="ORF">L211DRAFT_857263</name>
</gene>
<dbReference type="InterPro" id="IPR000614">
    <property type="entry name" value="FRMsr_CS"/>
</dbReference>
<evidence type="ECO:0000256" key="1">
    <source>
        <dbReference type="ARBA" id="ARBA00038454"/>
    </source>
</evidence>
<dbReference type="STRING" id="1051890.A0A3N4LRG4"/>
<dbReference type="OrthoDB" id="15735at2759"/>
<dbReference type="InterPro" id="IPR003018">
    <property type="entry name" value="GAF"/>
</dbReference>
<dbReference type="GO" id="GO:0033745">
    <property type="term" value="F:L-methionine-(R)-S-oxide reductase activity"/>
    <property type="evidence" value="ECO:0007669"/>
    <property type="project" value="TreeGrafter"/>
</dbReference>
<dbReference type="Pfam" id="PF01590">
    <property type="entry name" value="GAF"/>
    <property type="match status" value="1"/>
</dbReference>
<feature type="domain" description="GAF" evidence="2">
    <location>
        <begin position="37"/>
        <end position="179"/>
    </location>
</feature>
<dbReference type="Proteomes" id="UP000267821">
    <property type="component" value="Unassembled WGS sequence"/>
</dbReference>
<dbReference type="InParanoid" id="A0A3N4LRG4"/>
<evidence type="ECO:0000313" key="3">
    <source>
        <dbReference type="EMBL" id="RPB24278.1"/>
    </source>
</evidence>
<dbReference type="SUPFAM" id="SSF55781">
    <property type="entry name" value="GAF domain-like"/>
    <property type="match status" value="1"/>
</dbReference>
<dbReference type="FunCoup" id="A0A3N4LRG4">
    <property type="interactions" value="60"/>
</dbReference>
<dbReference type="Gene3D" id="3.30.450.40">
    <property type="match status" value="1"/>
</dbReference>
<dbReference type="InterPro" id="IPR029016">
    <property type="entry name" value="GAF-like_dom_sf"/>
</dbReference>
<dbReference type="InterPro" id="IPR051330">
    <property type="entry name" value="Phosphatase_reg/MetRdx"/>
</dbReference>
<evidence type="ECO:0000313" key="4">
    <source>
        <dbReference type="Proteomes" id="UP000267821"/>
    </source>
</evidence>
<comment type="similarity">
    <text evidence="1">Belongs to the free Met sulfoxide reductase family.</text>
</comment>
<protein>
    <submittedName>
        <fullName evidence="3">GAF domain-like protein</fullName>
    </submittedName>
</protein>
<accession>A0A3N4LRG4</accession>
<dbReference type="AlphaFoldDB" id="A0A3N4LRG4"/>
<name>A0A3N4LRG4_9PEZI</name>
<evidence type="ECO:0000259" key="2">
    <source>
        <dbReference type="SMART" id="SM00065"/>
    </source>
</evidence>
<dbReference type="PANTHER" id="PTHR21021">
    <property type="entry name" value="GAF/PUTATIVE CYTOSKELETAL PROTEIN"/>
    <property type="match status" value="1"/>
</dbReference>
<proteinExistence type="inferred from homology"/>
<dbReference type="GO" id="GO:0005829">
    <property type="term" value="C:cytosol"/>
    <property type="evidence" value="ECO:0007669"/>
    <property type="project" value="TreeGrafter"/>
</dbReference>
<reference evidence="3 4" key="1">
    <citation type="journal article" date="2018" name="Nat. Ecol. Evol.">
        <title>Pezizomycetes genomes reveal the molecular basis of ectomycorrhizal truffle lifestyle.</title>
        <authorList>
            <person name="Murat C."/>
            <person name="Payen T."/>
            <person name="Noel B."/>
            <person name="Kuo A."/>
            <person name="Morin E."/>
            <person name="Chen J."/>
            <person name="Kohler A."/>
            <person name="Krizsan K."/>
            <person name="Balestrini R."/>
            <person name="Da Silva C."/>
            <person name="Montanini B."/>
            <person name="Hainaut M."/>
            <person name="Levati E."/>
            <person name="Barry K.W."/>
            <person name="Belfiori B."/>
            <person name="Cichocki N."/>
            <person name="Clum A."/>
            <person name="Dockter R.B."/>
            <person name="Fauchery L."/>
            <person name="Guy J."/>
            <person name="Iotti M."/>
            <person name="Le Tacon F."/>
            <person name="Lindquist E.A."/>
            <person name="Lipzen A."/>
            <person name="Malagnac F."/>
            <person name="Mello A."/>
            <person name="Molinier V."/>
            <person name="Miyauchi S."/>
            <person name="Poulain J."/>
            <person name="Riccioni C."/>
            <person name="Rubini A."/>
            <person name="Sitrit Y."/>
            <person name="Splivallo R."/>
            <person name="Traeger S."/>
            <person name="Wang M."/>
            <person name="Zifcakova L."/>
            <person name="Wipf D."/>
            <person name="Zambonelli A."/>
            <person name="Paolocci F."/>
            <person name="Nowrousian M."/>
            <person name="Ottonello S."/>
            <person name="Baldrian P."/>
            <person name="Spatafora J.W."/>
            <person name="Henrissat B."/>
            <person name="Nagy L.G."/>
            <person name="Aury J.M."/>
            <person name="Wincker P."/>
            <person name="Grigoriev I.V."/>
            <person name="Bonfante P."/>
            <person name="Martin F.M."/>
        </authorList>
    </citation>
    <scope>NUCLEOTIDE SEQUENCE [LARGE SCALE GENOMIC DNA]</scope>
    <source>
        <strain evidence="3 4">ATCC MYA-4762</strain>
    </source>
</reference>